<comment type="caution">
    <text evidence="2">The sequence shown here is derived from an EMBL/GenBank/DDBJ whole genome shotgun (WGS) entry which is preliminary data.</text>
</comment>
<proteinExistence type="predicted"/>
<gene>
    <name evidence="2" type="ORF">POM88_017868</name>
</gene>
<keyword evidence="3" id="KW-1185">Reference proteome</keyword>
<reference evidence="2" key="1">
    <citation type="submission" date="2023-02" db="EMBL/GenBank/DDBJ databases">
        <title>Genome of toxic invasive species Heracleum sosnowskyi carries increased number of genes despite the absence of recent whole-genome duplications.</title>
        <authorList>
            <person name="Schelkunov M."/>
            <person name="Shtratnikova V."/>
            <person name="Makarenko M."/>
            <person name="Klepikova A."/>
            <person name="Omelchenko D."/>
            <person name="Novikova G."/>
            <person name="Obukhova E."/>
            <person name="Bogdanov V."/>
            <person name="Penin A."/>
            <person name="Logacheva M."/>
        </authorList>
    </citation>
    <scope>NUCLEOTIDE SEQUENCE</scope>
    <source>
        <strain evidence="2">Hsosn_3</strain>
        <tissue evidence="2">Leaf</tissue>
    </source>
</reference>
<evidence type="ECO:0000313" key="3">
    <source>
        <dbReference type="Proteomes" id="UP001237642"/>
    </source>
</evidence>
<protein>
    <submittedName>
        <fullName evidence="2">Uncharacterized protein</fullName>
    </submittedName>
</protein>
<reference evidence="2" key="2">
    <citation type="submission" date="2023-05" db="EMBL/GenBank/DDBJ databases">
        <authorList>
            <person name="Schelkunov M.I."/>
        </authorList>
    </citation>
    <scope>NUCLEOTIDE SEQUENCE</scope>
    <source>
        <strain evidence="2">Hsosn_3</strain>
        <tissue evidence="2">Leaf</tissue>
    </source>
</reference>
<feature type="compositionally biased region" description="Polar residues" evidence="1">
    <location>
        <begin position="93"/>
        <end position="102"/>
    </location>
</feature>
<name>A0AAD8IPZ5_9APIA</name>
<evidence type="ECO:0000256" key="1">
    <source>
        <dbReference type="SAM" id="MobiDB-lite"/>
    </source>
</evidence>
<dbReference type="EMBL" id="JAUIZM010000004">
    <property type="protein sequence ID" value="KAK1389690.1"/>
    <property type="molecule type" value="Genomic_DNA"/>
</dbReference>
<sequence>MQLLSKKKNEEELFVKLGSKKDMHKEAGKEVKAQKYNAISCKALIICEELGERYYGPGSWHGHGPGRGSGPGPRGGHGGIMGDDVPGPKIEDQQQFPTLGSK</sequence>
<dbReference type="AlphaFoldDB" id="A0AAD8IPZ5"/>
<feature type="region of interest" description="Disordered" evidence="1">
    <location>
        <begin position="57"/>
        <end position="102"/>
    </location>
</feature>
<dbReference type="Proteomes" id="UP001237642">
    <property type="component" value="Unassembled WGS sequence"/>
</dbReference>
<accession>A0AAD8IPZ5</accession>
<evidence type="ECO:0000313" key="2">
    <source>
        <dbReference type="EMBL" id="KAK1389690.1"/>
    </source>
</evidence>
<feature type="compositionally biased region" description="Gly residues" evidence="1">
    <location>
        <begin position="59"/>
        <end position="81"/>
    </location>
</feature>
<organism evidence="2 3">
    <name type="scientific">Heracleum sosnowskyi</name>
    <dbReference type="NCBI Taxonomy" id="360622"/>
    <lineage>
        <taxon>Eukaryota</taxon>
        <taxon>Viridiplantae</taxon>
        <taxon>Streptophyta</taxon>
        <taxon>Embryophyta</taxon>
        <taxon>Tracheophyta</taxon>
        <taxon>Spermatophyta</taxon>
        <taxon>Magnoliopsida</taxon>
        <taxon>eudicotyledons</taxon>
        <taxon>Gunneridae</taxon>
        <taxon>Pentapetalae</taxon>
        <taxon>asterids</taxon>
        <taxon>campanulids</taxon>
        <taxon>Apiales</taxon>
        <taxon>Apiaceae</taxon>
        <taxon>Apioideae</taxon>
        <taxon>apioid superclade</taxon>
        <taxon>Tordylieae</taxon>
        <taxon>Tordyliinae</taxon>
        <taxon>Heracleum</taxon>
    </lineage>
</organism>